<gene>
    <name evidence="1" type="ORF">Glove_465g9</name>
</gene>
<evidence type="ECO:0000313" key="2">
    <source>
        <dbReference type="Proteomes" id="UP000266861"/>
    </source>
</evidence>
<dbReference type="AlphaFoldDB" id="A0A397GVJ3"/>
<dbReference type="OrthoDB" id="2415303at2759"/>
<sequence length="238" mass="28309">MYTNLEEFFISKLEYAKWIKEFQKIKTPLLNWPEEQEVRKIQPANLTINRNPIHDKTERLEKEWTPSDHILSVHHLSRRIVSQKYLELHRIKYPDQPIPLIYRPSNGQKKKYLTGIWDLGYAMTVHTSQRMTLEAPQQVWVIDEHLVWDTLIYFAIEGPPLLSEIEEARNKKAIEQYLKLFISGKLVGYMNQDKKKDHEFNLSEWDVAIDLDQWTVNRINNDLGHIEGNVRLTCLECN</sequence>
<name>A0A397GVJ3_9GLOM</name>
<evidence type="ECO:0000313" key="1">
    <source>
        <dbReference type="EMBL" id="RHZ52080.1"/>
    </source>
</evidence>
<reference evidence="1 2" key="1">
    <citation type="submission" date="2018-08" db="EMBL/GenBank/DDBJ databases">
        <title>Genome and evolution of the arbuscular mycorrhizal fungus Diversispora epigaea (formerly Glomus versiforme) and its bacterial endosymbionts.</title>
        <authorList>
            <person name="Sun X."/>
            <person name="Fei Z."/>
            <person name="Harrison M."/>
        </authorList>
    </citation>
    <scope>NUCLEOTIDE SEQUENCE [LARGE SCALE GENOMIC DNA]</scope>
    <source>
        <strain evidence="1 2">IT104</strain>
    </source>
</reference>
<organism evidence="1 2">
    <name type="scientific">Diversispora epigaea</name>
    <dbReference type="NCBI Taxonomy" id="1348612"/>
    <lineage>
        <taxon>Eukaryota</taxon>
        <taxon>Fungi</taxon>
        <taxon>Fungi incertae sedis</taxon>
        <taxon>Mucoromycota</taxon>
        <taxon>Glomeromycotina</taxon>
        <taxon>Glomeromycetes</taxon>
        <taxon>Diversisporales</taxon>
        <taxon>Diversisporaceae</taxon>
        <taxon>Diversispora</taxon>
    </lineage>
</organism>
<dbReference type="Proteomes" id="UP000266861">
    <property type="component" value="Unassembled WGS sequence"/>
</dbReference>
<accession>A0A397GVJ3</accession>
<dbReference type="EMBL" id="PQFF01000407">
    <property type="protein sequence ID" value="RHZ52080.1"/>
    <property type="molecule type" value="Genomic_DNA"/>
</dbReference>
<protein>
    <submittedName>
        <fullName evidence="1">Uncharacterized protein</fullName>
    </submittedName>
</protein>
<comment type="caution">
    <text evidence="1">The sequence shown here is derived from an EMBL/GenBank/DDBJ whole genome shotgun (WGS) entry which is preliminary data.</text>
</comment>
<proteinExistence type="predicted"/>
<keyword evidence="2" id="KW-1185">Reference proteome</keyword>